<evidence type="ECO:0000313" key="5">
    <source>
        <dbReference type="Proteomes" id="UP000516235"/>
    </source>
</evidence>
<dbReference type="RefSeq" id="WP_171193040.1">
    <property type="nucleotide sequence ID" value="NZ_CP061032.1"/>
</dbReference>
<dbReference type="InterPro" id="IPR002711">
    <property type="entry name" value="HNH"/>
</dbReference>
<dbReference type="GO" id="GO:0004519">
    <property type="term" value="F:endonuclease activity"/>
    <property type="evidence" value="ECO:0007669"/>
    <property type="project" value="UniProtKB-KW"/>
</dbReference>
<name>A0A7H0JYU5_9CORY</name>
<dbReference type="AlphaFoldDB" id="A0A7H0JYU5"/>
<dbReference type="Gene3D" id="1.10.30.50">
    <property type="match status" value="1"/>
</dbReference>
<evidence type="ECO:0000313" key="6">
    <source>
        <dbReference type="Proteomes" id="UP000642876"/>
    </source>
</evidence>
<dbReference type="Pfam" id="PF01844">
    <property type="entry name" value="HNH"/>
    <property type="match status" value="1"/>
</dbReference>
<dbReference type="Proteomes" id="UP000642876">
    <property type="component" value="Unassembled WGS sequence"/>
</dbReference>
<reference evidence="5 6" key="1">
    <citation type="submission" date="2020-08" db="EMBL/GenBank/DDBJ databases">
        <title>novel species in genus Corynebacterium.</title>
        <authorList>
            <person name="Zhang G."/>
        </authorList>
    </citation>
    <scope>NUCLEOTIDE SEQUENCE [LARGE SCALE GENOMIC DNA]</scope>
    <source>
        <strain evidence="5 6">zg-917</strain>
        <strain evidence="4">Zg-917</strain>
    </source>
</reference>
<proteinExistence type="inferred from homology"/>
<dbReference type="GO" id="GO:0003676">
    <property type="term" value="F:nucleic acid binding"/>
    <property type="evidence" value="ECO:0007669"/>
    <property type="project" value="InterPro"/>
</dbReference>
<dbReference type="InterPro" id="IPR003615">
    <property type="entry name" value="HNH_nuc"/>
</dbReference>
<comment type="similarity">
    <text evidence="1">Belongs to the Rv1128c/1148c/1588c/1702c/1945/3466 family.</text>
</comment>
<sequence>MTTVLAGERPQLSALAERLCSTIADAHTRMTTSKAELLAAVRMFDQHGFAAETGARTTAQFLTRRLEISNSTAHEYVHVAHRLGQFPYLEQHFAEAALSYSVVRLLLKYMTKENERELVDLALDLGYHALEVALSGRDRPGEDEHAREYYMRVHPQDNGDITVHGRFNASDGAAFMAALKLGEIAFYEMEDKLESALRRDDDSIADYSVDEMLGEVLDVEPAKPSKKTASGYGLPVGRMLLDSFMGMVHSMRTRPKNALTTPGAHVNVLMTTDGRAHMPNNVGARSETLANLIANADLRVSTVDDTGLIINTGRRFRLANAGQVNALLAMWGGQCAAPECTHSRFIEIHHIKEWADGGMTDLENLLPLCSSCHSLVTDGYLETVKDGADVHFIYMDGTRYVSENYSLPRRQDDAMTWAECGGSFDDDETA</sequence>
<dbReference type="InterPro" id="IPR003870">
    <property type="entry name" value="DUF222"/>
</dbReference>
<accession>A0A7H0JYU5</accession>
<feature type="domain" description="HNH nuclease" evidence="2">
    <location>
        <begin position="322"/>
        <end position="374"/>
    </location>
</feature>
<dbReference type="EMBL" id="JACMYE010000006">
    <property type="protein sequence ID" value="MBC3179190.1"/>
    <property type="molecule type" value="Genomic_DNA"/>
</dbReference>
<protein>
    <submittedName>
        <fullName evidence="4">HNH endonuclease</fullName>
    </submittedName>
</protein>
<keyword evidence="6" id="KW-1185">Reference proteome</keyword>
<dbReference type="SMART" id="SM00507">
    <property type="entry name" value="HNHc"/>
    <property type="match status" value="1"/>
</dbReference>
<keyword evidence="4" id="KW-0255">Endonuclease</keyword>
<gene>
    <name evidence="3" type="ORF">H7348_07710</name>
    <name evidence="4" type="ORF">IAU68_11320</name>
</gene>
<dbReference type="EMBL" id="CP061032">
    <property type="protein sequence ID" value="QNP90211.1"/>
    <property type="molecule type" value="Genomic_DNA"/>
</dbReference>
<dbReference type="Proteomes" id="UP000516235">
    <property type="component" value="Chromosome"/>
</dbReference>
<dbReference type="GO" id="GO:0008270">
    <property type="term" value="F:zinc ion binding"/>
    <property type="evidence" value="ECO:0007669"/>
    <property type="project" value="InterPro"/>
</dbReference>
<dbReference type="CDD" id="cd00085">
    <property type="entry name" value="HNHc"/>
    <property type="match status" value="1"/>
</dbReference>
<evidence type="ECO:0000313" key="3">
    <source>
        <dbReference type="EMBL" id="MBC3179190.1"/>
    </source>
</evidence>
<keyword evidence="4" id="KW-0540">Nuclease</keyword>
<evidence type="ECO:0000313" key="4">
    <source>
        <dbReference type="EMBL" id="QNP90211.1"/>
    </source>
</evidence>
<evidence type="ECO:0000256" key="1">
    <source>
        <dbReference type="ARBA" id="ARBA00023450"/>
    </source>
</evidence>
<organism evidence="4 5">
    <name type="scientific">Corynebacterium lujinxingii</name>
    <dbReference type="NCBI Taxonomy" id="2763010"/>
    <lineage>
        <taxon>Bacteria</taxon>
        <taxon>Bacillati</taxon>
        <taxon>Actinomycetota</taxon>
        <taxon>Actinomycetes</taxon>
        <taxon>Mycobacteriales</taxon>
        <taxon>Corynebacteriaceae</taxon>
        <taxon>Corynebacterium</taxon>
    </lineage>
</organism>
<dbReference type="Pfam" id="PF02720">
    <property type="entry name" value="DUF222"/>
    <property type="match status" value="1"/>
</dbReference>
<dbReference type="KEGG" id="cluj:IAU68_11320"/>
<evidence type="ECO:0000259" key="2">
    <source>
        <dbReference type="SMART" id="SM00507"/>
    </source>
</evidence>
<keyword evidence="4" id="KW-0378">Hydrolase</keyword>